<sequence>MEVPKRDLRHVGSLRVRLIVQRGPWLRCAASRVALPVCTVEASTTQLCEPADASLEGPKNHDPAILPNESRQFRTFDTKYKTVTRIFVNGDGIHECEKYQRPCKLDQSSRKSLLSSTWPTLAAERQVHPSIPSPTITAASAREEPHSWPCLDERGLRAPPA</sequence>
<comment type="caution">
    <text evidence="2">The sequence shown here is derived from an EMBL/GenBank/DDBJ whole genome shotgun (WGS) entry which is preliminary data.</text>
</comment>
<evidence type="ECO:0000313" key="3">
    <source>
        <dbReference type="Proteomes" id="UP001305647"/>
    </source>
</evidence>
<accession>A0AAN6QCH3</accession>
<gene>
    <name evidence="2" type="ORF">N658DRAFT_556125</name>
</gene>
<feature type="region of interest" description="Disordered" evidence="1">
    <location>
        <begin position="129"/>
        <end position="161"/>
    </location>
</feature>
<keyword evidence="3" id="KW-1185">Reference proteome</keyword>
<evidence type="ECO:0000256" key="1">
    <source>
        <dbReference type="SAM" id="MobiDB-lite"/>
    </source>
</evidence>
<protein>
    <submittedName>
        <fullName evidence="2">Uncharacterized protein</fullName>
    </submittedName>
</protein>
<feature type="compositionally biased region" description="Basic and acidic residues" evidence="1">
    <location>
        <begin position="141"/>
        <end position="161"/>
    </location>
</feature>
<reference evidence="2" key="1">
    <citation type="journal article" date="2023" name="Mol. Phylogenet. Evol.">
        <title>Genome-scale phylogeny and comparative genomics of the fungal order Sordariales.</title>
        <authorList>
            <person name="Hensen N."/>
            <person name="Bonometti L."/>
            <person name="Westerberg I."/>
            <person name="Brannstrom I.O."/>
            <person name="Guillou S."/>
            <person name="Cros-Aarteil S."/>
            <person name="Calhoun S."/>
            <person name="Haridas S."/>
            <person name="Kuo A."/>
            <person name="Mondo S."/>
            <person name="Pangilinan J."/>
            <person name="Riley R."/>
            <person name="LaButti K."/>
            <person name="Andreopoulos B."/>
            <person name="Lipzen A."/>
            <person name="Chen C."/>
            <person name="Yan M."/>
            <person name="Daum C."/>
            <person name="Ng V."/>
            <person name="Clum A."/>
            <person name="Steindorff A."/>
            <person name="Ohm R.A."/>
            <person name="Martin F."/>
            <person name="Silar P."/>
            <person name="Natvig D.O."/>
            <person name="Lalanne C."/>
            <person name="Gautier V."/>
            <person name="Ament-Velasquez S.L."/>
            <person name="Kruys A."/>
            <person name="Hutchinson M.I."/>
            <person name="Powell A.J."/>
            <person name="Barry K."/>
            <person name="Miller A.N."/>
            <person name="Grigoriev I.V."/>
            <person name="Debuchy R."/>
            <person name="Gladieux P."/>
            <person name="Hiltunen Thoren M."/>
            <person name="Johannesson H."/>
        </authorList>
    </citation>
    <scope>NUCLEOTIDE SEQUENCE</scope>
    <source>
        <strain evidence="2">CBS 757.83</strain>
    </source>
</reference>
<reference evidence="2" key="2">
    <citation type="submission" date="2023-05" db="EMBL/GenBank/DDBJ databases">
        <authorList>
            <consortium name="Lawrence Berkeley National Laboratory"/>
            <person name="Steindorff A."/>
            <person name="Hensen N."/>
            <person name="Bonometti L."/>
            <person name="Westerberg I."/>
            <person name="Brannstrom I.O."/>
            <person name="Guillou S."/>
            <person name="Cros-Aarteil S."/>
            <person name="Calhoun S."/>
            <person name="Haridas S."/>
            <person name="Kuo A."/>
            <person name="Mondo S."/>
            <person name="Pangilinan J."/>
            <person name="Riley R."/>
            <person name="Labutti K."/>
            <person name="Andreopoulos B."/>
            <person name="Lipzen A."/>
            <person name="Chen C."/>
            <person name="Yanf M."/>
            <person name="Daum C."/>
            <person name="Ng V."/>
            <person name="Clum A."/>
            <person name="Ohm R."/>
            <person name="Martin F."/>
            <person name="Silar P."/>
            <person name="Natvig D."/>
            <person name="Lalanne C."/>
            <person name="Gautier V."/>
            <person name="Ament-Velasquez S.L."/>
            <person name="Kruys A."/>
            <person name="Hutchinson M.I."/>
            <person name="Powell A.J."/>
            <person name="Barry K."/>
            <person name="Miller A.N."/>
            <person name="Grigoriev I.V."/>
            <person name="Debuchy R."/>
            <person name="Gladieux P."/>
            <person name="Thoren M.H."/>
            <person name="Johannesson H."/>
        </authorList>
    </citation>
    <scope>NUCLEOTIDE SEQUENCE</scope>
    <source>
        <strain evidence="2">CBS 757.83</strain>
    </source>
</reference>
<name>A0AAN6QCH3_9PEZI</name>
<evidence type="ECO:0000313" key="2">
    <source>
        <dbReference type="EMBL" id="KAK4105710.1"/>
    </source>
</evidence>
<dbReference type="Proteomes" id="UP001305647">
    <property type="component" value="Unassembled WGS sequence"/>
</dbReference>
<organism evidence="2 3">
    <name type="scientific">Parathielavia hyrcaniae</name>
    <dbReference type="NCBI Taxonomy" id="113614"/>
    <lineage>
        <taxon>Eukaryota</taxon>
        <taxon>Fungi</taxon>
        <taxon>Dikarya</taxon>
        <taxon>Ascomycota</taxon>
        <taxon>Pezizomycotina</taxon>
        <taxon>Sordariomycetes</taxon>
        <taxon>Sordariomycetidae</taxon>
        <taxon>Sordariales</taxon>
        <taxon>Chaetomiaceae</taxon>
        <taxon>Parathielavia</taxon>
    </lineage>
</organism>
<dbReference type="AlphaFoldDB" id="A0AAN6QCH3"/>
<proteinExistence type="predicted"/>
<dbReference type="EMBL" id="MU863625">
    <property type="protein sequence ID" value="KAK4105710.1"/>
    <property type="molecule type" value="Genomic_DNA"/>
</dbReference>